<dbReference type="SUPFAM" id="SSF52047">
    <property type="entry name" value="RNI-like"/>
    <property type="match status" value="2"/>
</dbReference>
<protein>
    <recommendedName>
        <fullName evidence="4">UBR-type domain-containing protein</fullName>
    </recommendedName>
</protein>
<dbReference type="OrthoDB" id="2420415at2759"/>
<dbReference type="InterPro" id="IPR003126">
    <property type="entry name" value="Znf_UBR"/>
</dbReference>
<evidence type="ECO:0000259" key="4">
    <source>
        <dbReference type="SMART" id="SM00396"/>
    </source>
</evidence>
<dbReference type="GO" id="GO:0008270">
    <property type="term" value="F:zinc ion binding"/>
    <property type="evidence" value="ECO:0007669"/>
    <property type="project" value="UniProtKB-KW"/>
</dbReference>
<gene>
    <name evidence="5" type="ORF">PECAL_2P03170</name>
</gene>
<reference evidence="5" key="1">
    <citation type="submission" date="2021-11" db="EMBL/GenBank/DDBJ databases">
        <authorList>
            <consortium name="Genoscope - CEA"/>
            <person name="William W."/>
        </authorList>
    </citation>
    <scope>NUCLEOTIDE SEQUENCE</scope>
</reference>
<feature type="domain" description="UBR-type" evidence="4">
    <location>
        <begin position="472"/>
        <end position="537"/>
    </location>
</feature>
<keyword evidence="1" id="KW-0479">Metal-binding</keyword>
<evidence type="ECO:0000256" key="2">
    <source>
        <dbReference type="ARBA" id="ARBA00022771"/>
    </source>
</evidence>
<evidence type="ECO:0000256" key="3">
    <source>
        <dbReference type="ARBA" id="ARBA00022833"/>
    </source>
</evidence>
<keyword evidence="3" id="KW-0862">Zinc</keyword>
<dbReference type="PANTHER" id="PTHR13318">
    <property type="entry name" value="PARTNER OF PAIRED, ISOFORM B-RELATED"/>
    <property type="match status" value="1"/>
</dbReference>
<proteinExistence type="predicted"/>
<evidence type="ECO:0000313" key="6">
    <source>
        <dbReference type="Proteomes" id="UP000789595"/>
    </source>
</evidence>
<dbReference type="GO" id="GO:0031146">
    <property type="term" value="P:SCF-dependent proteasomal ubiquitin-dependent protein catabolic process"/>
    <property type="evidence" value="ECO:0007669"/>
    <property type="project" value="TreeGrafter"/>
</dbReference>
<keyword evidence="6" id="KW-1185">Reference proteome</keyword>
<accession>A0A8J2S9A0</accession>
<dbReference type="Gene3D" id="3.80.10.10">
    <property type="entry name" value="Ribonuclease Inhibitor"/>
    <property type="match status" value="2"/>
</dbReference>
<dbReference type="SMART" id="SM00396">
    <property type="entry name" value="ZnF_UBR1"/>
    <property type="match status" value="1"/>
</dbReference>
<keyword evidence="2" id="KW-0863">Zinc-finger</keyword>
<dbReference type="InterPro" id="IPR032675">
    <property type="entry name" value="LRR_dom_sf"/>
</dbReference>
<dbReference type="Proteomes" id="UP000789595">
    <property type="component" value="Unassembled WGS sequence"/>
</dbReference>
<sequence length="537" mass="57241">MSTLGLRALDVVSEQHAWLNAADALVLVQTAKSCLSVAKRAVIRRPGGVLVAPNLVGVPETRRRKLSYAGLQALVRLLDGAKVQACTLLHVKLLDARSHAELSEVLGHCSTLLMRDCFSLTPVHLTALRELRVSYGALGTETLNSIVAACPPQLEGLILAGCSATTKDPFLAALGNAPCAQNLRRLDLAGMKKLTSQGFAYIRNRMPRLEMLGLDGCDNVSMGEILFILDTVAPFPALRRLHAARLAPSKRPYPGPWNEALQAGLAVDSCTWMALTDVCLAGQCNGAWTLDRNKNPVWESALGRHGDDAAAASIVCFEAGAAVGGGASANSRDRATRAVTALRRLDARGRVALSVAVFLVWRAAPNLIDLDVSDSDDDVPGRLVKLCARLPALCSLSVACIEPSLDDTRLRSALEALPNPTRLRLLDVSGNASITSAGVADAKRRCGPRLVVVARGIDGVSQRRPRARCGGDCCSFERHGVKMLKQDAFGCATCGLDGRGDALCTHCATTCHKGHNVFYIGHIKMYCDCPRTCGLCN</sequence>
<evidence type="ECO:0000313" key="5">
    <source>
        <dbReference type="EMBL" id="CAH0367303.1"/>
    </source>
</evidence>
<comment type="caution">
    <text evidence="5">The sequence shown here is derived from an EMBL/GenBank/DDBJ whole genome shotgun (WGS) entry which is preliminary data.</text>
</comment>
<dbReference type="CDD" id="cd19671">
    <property type="entry name" value="UBR-box_UBR4_5_6_7"/>
    <property type="match status" value="1"/>
</dbReference>
<evidence type="ECO:0000256" key="1">
    <source>
        <dbReference type="ARBA" id="ARBA00022723"/>
    </source>
</evidence>
<name>A0A8J2S9A0_9STRA</name>
<organism evidence="5 6">
    <name type="scientific">Pelagomonas calceolata</name>
    <dbReference type="NCBI Taxonomy" id="35677"/>
    <lineage>
        <taxon>Eukaryota</taxon>
        <taxon>Sar</taxon>
        <taxon>Stramenopiles</taxon>
        <taxon>Ochrophyta</taxon>
        <taxon>Pelagophyceae</taxon>
        <taxon>Pelagomonadales</taxon>
        <taxon>Pelagomonadaceae</taxon>
        <taxon>Pelagomonas</taxon>
    </lineage>
</organism>
<dbReference type="EMBL" id="CAKKNE010000002">
    <property type="protein sequence ID" value="CAH0367303.1"/>
    <property type="molecule type" value="Genomic_DNA"/>
</dbReference>
<dbReference type="AlphaFoldDB" id="A0A8J2S9A0"/>
<dbReference type="GO" id="GO:0019005">
    <property type="term" value="C:SCF ubiquitin ligase complex"/>
    <property type="evidence" value="ECO:0007669"/>
    <property type="project" value="TreeGrafter"/>
</dbReference>